<dbReference type="AlphaFoldDB" id="A0A8J6Y0H2"/>
<feature type="transmembrane region" description="Helical" evidence="7">
    <location>
        <begin position="70"/>
        <end position="88"/>
    </location>
</feature>
<gene>
    <name evidence="9" type="ORF">IFK94_07530</name>
</gene>
<dbReference type="SUPFAM" id="SSF81452">
    <property type="entry name" value="Cytochrome c oxidase subunit III-like"/>
    <property type="match status" value="1"/>
</dbReference>
<evidence type="ECO:0000313" key="10">
    <source>
        <dbReference type="Proteomes" id="UP000648239"/>
    </source>
</evidence>
<dbReference type="PANTHER" id="PTHR11403:SF6">
    <property type="entry name" value="NITRIC OXIDE REDUCTASE SUBUNIT E"/>
    <property type="match status" value="1"/>
</dbReference>
<evidence type="ECO:0000256" key="1">
    <source>
        <dbReference type="ARBA" id="ARBA00004141"/>
    </source>
</evidence>
<dbReference type="Proteomes" id="UP000648239">
    <property type="component" value="Unassembled WGS sequence"/>
</dbReference>
<dbReference type="InterPro" id="IPR024791">
    <property type="entry name" value="Cyt_c/ubiquinol_Oxase_su3"/>
</dbReference>
<evidence type="ECO:0000313" key="9">
    <source>
        <dbReference type="EMBL" id="MBD3867958.1"/>
    </source>
</evidence>
<dbReference type="Pfam" id="PF00510">
    <property type="entry name" value="COX3"/>
    <property type="match status" value="1"/>
</dbReference>
<protein>
    <submittedName>
        <fullName evidence="9">Cytochrome c oxidase subunit 3 family protein</fullName>
    </submittedName>
</protein>
<dbReference type="InterPro" id="IPR035973">
    <property type="entry name" value="Cyt_c_oxidase_su3-like_sf"/>
</dbReference>
<comment type="subcellular location">
    <subcellularLocation>
        <location evidence="6">Cell membrane</location>
        <topology evidence="6">Multi-pass membrane protein</topology>
    </subcellularLocation>
    <subcellularLocation>
        <location evidence="1">Membrane</location>
        <topology evidence="1">Multi-pass membrane protein</topology>
    </subcellularLocation>
</comment>
<evidence type="ECO:0000256" key="5">
    <source>
        <dbReference type="ARBA" id="ARBA00023136"/>
    </source>
</evidence>
<reference evidence="9 10" key="1">
    <citation type="submission" date="2020-08" db="EMBL/GenBank/DDBJ databases">
        <title>Acidobacteriota in marine sediments use diverse sulfur dissimilation pathways.</title>
        <authorList>
            <person name="Wasmund K."/>
        </authorList>
    </citation>
    <scope>NUCLEOTIDE SEQUENCE [LARGE SCALE GENOMIC DNA]</scope>
    <source>
        <strain evidence="9">MAG AM4</strain>
    </source>
</reference>
<dbReference type="CDD" id="cd02862">
    <property type="entry name" value="NorE_like"/>
    <property type="match status" value="1"/>
</dbReference>
<organism evidence="9 10">
    <name type="scientific">Candidatus Polarisedimenticola svalbardensis</name>
    <dbReference type="NCBI Taxonomy" id="2886004"/>
    <lineage>
        <taxon>Bacteria</taxon>
        <taxon>Pseudomonadati</taxon>
        <taxon>Acidobacteriota</taxon>
        <taxon>Candidatus Polarisedimenticolia</taxon>
        <taxon>Candidatus Polarisedimenticolales</taxon>
        <taxon>Candidatus Polarisedimenticolaceae</taxon>
        <taxon>Candidatus Polarisedimenticola</taxon>
    </lineage>
</organism>
<evidence type="ECO:0000256" key="3">
    <source>
        <dbReference type="ARBA" id="ARBA00022692"/>
    </source>
</evidence>
<sequence>MWLFLATEILLFAGLFVAYAVYRSNHPEIFIYASQFLDTTLGGINTMVLLLSSFTMAWGVRAAQLGQKKLLVSLLAITLLGGFGFLGIKYVEYEAKWKHGLLWGVNFNPASHDDHGEDAGHAAVEAEEVAPAPVVTEAVTPEGLKFEPTVVPPSATGPAGTVEPDDGVDHDTGVQPENVQIFFGIYFLMTGLHGIHVLVGMSLIFWILLKSMGGAYGPKYFTPVDLVGLYWHLVDLIWIFLFPLLYLIH</sequence>
<dbReference type="PANTHER" id="PTHR11403">
    <property type="entry name" value="CYTOCHROME C OXIDASE SUBUNIT III"/>
    <property type="match status" value="1"/>
</dbReference>
<dbReference type="Gene3D" id="1.20.120.80">
    <property type="entry name" value="Cytochrome c oxidase, subunit III, four-helix bundle"/>
    <property type="match status" value="1"/>
</dbReference>
<evidence type="ECO:0000256" key="7">
    <source>
        <dbReference type="SAM" id="Phobius"/>
    </source>
</evidence>
<dbReference type="InterPro" id="IPR000298">
    <property type="entry name" value="Cyt_c_oxidase-like_su3"/>
</dbReference>
<feature type="transmembrane region" description="Helical" evidence="7">
    <location>
        <begin position="185"/>
        <end position="209"/>
    </location>
</feature>
<dbReference type="EMBL" id="JACXWD010000019">
    <property type="protein sequence ID" value="MBD3867958.1"/>
    <property type="molecule type" value="Genomic_DNA"/>
</dbReference>
<feature type="domain" description="Heme-copper oxidase subunit III family profile" evidence="8">
    <location>
        <begin position="1"/>
        <end position="249"/>
    </location>
</feature>
<keyword evidence="5 7" id="KW-0472">Membrane</keyword>
<accession>A0A8J6Y0H2</accession>
<feature type="transmembrane region" description="Helical" evidence="7">
    <location>
        <begin position="6"/>
        <end position="22"/>
    </location>
</feature>
<evidence type="ECO:0000259" key="8">
    <source>
        <dbReference type="PROSITE" id="PS50253"/>
    </source>
</evidence>
<comment type="caution">
    <text evidence="9">The sequence shown here is derived from an EMBL/GenBank/DDBJ whole genome shotgun (WGS) entry which is preliminary data.</text>
</comment>
<keyword evidence="4 7" id="KW-1133">Transmembrane helix</keyword>
<dbReference type="GO" id="GO:0019646">
    <property type="term" value="P:aerobic electron transport chain"/>
    <property type="evidence" value="ECO:0007669"/>
    <property type="project" value="InterPro"/>
</dbReference>
<keyword evidence="3 6" id="KW-0812">Transmembrane</keyword>
<dbReference type="PROSITE" id="PS50253">
    <property type="entry name" value="COX3"/>
    <property type="match status" value="1"/>
</dbReference>
<name>A0A8J6Y0H2_9BACT</name>
<dbReference type="GO" id="GO:0004129">
    <property type="term" value="F:cytochrome-c oxidase activity"/>
    <property type="evidence" value="ECO:0007669"/>
    <property type="project" value="InterPro"/>
</dbReference>
<feature type="transmembrane region" description="Helical" evidence="7">
    <location>
        <begin position="229"/>
        <end position="248"/>
    </location>
</feature>
<evidence type="ECO:0000256" key="4">
    <source>
        <dbReference type="ARBA" id="ARBA00022989"/>
    </source>
</evidence>
<dbReference type="InterPro" id="IPR013833">
    <property type="entry name" value="Cyt_c_oxidase_su3_a-hlx"/>
</dbReference>
<dbReference type="GO" id="GO:0005886">
    <property type="term" value="C:plasma membrane"/>
    <property type="evidence" value="ECO:0007669"/>
    <property type="project" value="UniProtKB-SubCell"/>
</dbReference>
<evidence type="ECO:0000256" key="2">
    <source>
        <dbReference type="ARBA" id="ARBA00010581"/>
    </source>
</evidence>
<feature type="transmembrane region" description="Helical" evidence="7">
    <location>
        <begin position="29"/>
        <end position="58"/>
    </location>
</feature>
<comment type="similarity">
    <text evidence="2 6">Belongs to the cytochrome c oxidase subunit 3 family.</text>
</comment>
<evidence type="ECO:0000256" key="6">
    <source>
        <dbReference type="RuleBase" id="RU003376"/>
    </source>
</evidence>
<proteinExistence type="inferred from homology"/>